<evidence type="ECO:0000256" key="1">
    <source>
        <dbReference type="SAM" id="Phobius"/>
    </source>
</evidence>
<keyword evidence="1" id="KW-0812">Transmembrane</keyword>
<proteinExistence type="predicted"/>
<sequence length="293" mass="33607">MILDEAGIRQIAEDIEQAEEYEESPPESCMPLTIESVPLSTEIDDNPERKRPYLPSCYNVYDKIKGSIHLAFLSHLCFILASLFYLKLALVTLNWYLYTKRRGVPQDILDEDTEEVWTSWTSENGADYIFDKWEAYRLEYELFYIMGALFFVFVGLLDLIRYFDCLNMVLVLAGVAGMISALSKTYQARTIWDFVSVHMFFIEAINLLLRKHNYEGVACFRIGDVCFLIGALLDCIGSYVGIAEHEGLWVIQMDVFSCCLWLFSALTDITAEIYYLRKRVGGSSDGIGTVQCY</sequence>
<reference evidence="2" key="1">
    <citation type="submission" date="2023-06" db="EMBL/GenBank/DDBJ databases">
        <title>Survivors Of The Sea: Transcriptome response of Skeletonema marinoi to long-term dormancy.</title>
        <authorList>
            <person name="Pinder M.I.M."/>
            <person name="Kourtchenko O."/>
            <person name="Robertson E.K."/>
            <person name="Larsson T."/>
            <person name="Maumus F."/>
            <person name="Osuna-Cruz C.M."/>
            <person name="Vancaester E."/>
            <person name="Stenow R."/>
            <person name="Vandepoele K."/>
            <person name="Ploug H."/>
            <person name="Bruchert V."/>
            <person name="Godhe A."/>
            <person name="Topel M."/>
        </authorList>
    </citation>
    <scope>NUCLEOTIDE SEQUENCE</scope>
    <source>
        <strain evidence="2">R05AC</strain>
    </source>
</reference>
<gene>
    <name evidence="2" type="ORF">QTG54_000114</name>
</gene>
<evidence type="ECO:0000313" key="2">
    <source>
        <dbReference type="EMBL" id="KAK1748175.1"/>
    </source>
</evidence>
<organism evidence="2 3">
    <name type="scientific">Skeletonema marinoi</name>
    <dbReference type="NCBI Taxonomy" id="267567"/>
    <lineage>
        <taxon>Eukaryota</taxon>
        <taxon>Sar</taxon>
        <taxon>Stramenopiles</taxon>
        <taxon>Ochrophyta</taxon>
        <taxon>Bacillariophyta</taxon>
        <taxon>Coscinodiscophyceae</taxon>
        <taxon>Thalassiosirophycidae</taxon>
        <taxon>Thalassiosirales</taxon>
        <taxon>Skeletonemataceae</taxon>
        <taxon>Skeletonema</taxon>
        <taxon>Skeletonema marinoi-dohrnii complex</taxon>
    </lineage>
</organism>
<dbReference type="AlphaFoldDB" id="A0AAD8YMU6"/>
<comment type="caution">
    <text evidence="2">The sequence shown here is derived from an EMBL/GenBank/DDBJ whole genome shotgun (WGS) entry which is preliminary data.</text>
</comment>
<feature type="transmembrane region" description="Helical" evidence="1">
    <location>
        <begin position="142"/>
        <end position="160"/>
    </location>
</feature>
<dbReference type="EMBL" id="JATAAI010000001">
    <property type="protein sequence ID" value="KAK1748175.1"/>
    <property type="molecule type" value="Genomic_DNA"/>
</dbReference>
<protein>
    <submittedName>
        <fullName evidence="2">Uncharacterized protein</fullName>
    </submittedName>
</protein>
<keyword evidence="1" id="KW-1133">Transmembrane helix</keyword>
<accession>A0AAD8YMU6</accession>
<keyword evidence="3" id="KW-1185">Reference proteome</keyword>
<feature type="transmembrane region" description="Helical" evidence="1">
    <location>
        <begin position="70"/>
        <end position="97"/>
    </location>
</feature>
<name>A0AAD8YMU6_9STRA</name>
<evidence type="ECO:0000313" key="3">
    <source>
        <dbReference type="Proteomes" id="UP001224775"/>
    </source>
</evidence>
<keyword evidence="1" id="KW-0472">Membrane</keyword>
<feature type="transmembrane region" description="Helical" evidence="1">
    <location>
        <begin position="165"/>
        <end position="183"/>
    </location>
</feature>
<dbReference type="Proteomes" id="UP001224775">
    <property type="component" value="Unassembled WGS sequence"/>
</dbReference>